<feature type="transmembrane region" description="Helical" evidence="8">
    <location>
        <begin position="103"/>
        <end position="122"/>
    </location>
</feature>
<accession>A0A1C8FN04</accession>
<feature type="transmembrane region" description="Helical" evidence="8">
    <location>
        <begin position="78"/>
        <end position="97"/>
    </location>
</feature>
<feature type="transmembrane region" description="Helical" evidence="8">
    <location>
        <begin position="420"/>
        <end position="445"/>
    </location>
</feature>
<gene>
    <name evidence="10" type="primary">ND5</name>
</gene>
<evidence type="ECO:0000259" key="9">
    <source>
        <dbReference type="Pfam" id="PF00361"/>
    </source>
</evidence>
<feature type="transmembrane region" description="Helical" evidence="8">
    <location>
        <begin position="191"/>
        <end position="210"/>
    </location>
</feature>
<evidence type="ECO:0000313" key="10">
    <source>
        <dbReference type="EMBL" id="AMO02269.1"/>
    </source>
</evidence>
<dbReference type="CTD" id="4540"/>
<evidence type="ECO:0000256" key="1">
    <source>
        <dbReference type="ARBA" id="ARBA00004141"/>
    </source>
</evidence>
<dbReference type="GO" id="GO:0003954">
    <property type="term" value="F:NADH dehydrogenase activity"/>
    <property type="evidence" value="ECO:0007669"/>
    <property type="project" value="TreeGrafter"/>
</dbReference>
<sequence>MFILNVSLIPAVSIAILLSLSNLDLDIITSSNTLGYLTSVCYCITVDYISLMCLSMLCFCFITAGVFYWHYFAWHSDYLIVNIQGFVLSMVYLILSSSVVSSFIGWELLGISSFFLILYYSVYYSSRAASVTVLSSRLGDVGFFLFISCVLNDCFSSISVACCIFICFLLISKSAVFPLTSWLLEAMRAPTPVSSLVHSSTLVAAGVVLICRYEHLLINGVYSYVFLIACLCTIIMSATAAFFYCDSKKVIALSTCNNISWCYVYLYNGMMELCLVQLVCHGVFKCVLFCLIGDLLVNSNNSQNKSMHFFFNSPSYSIVINMVCLFISGAPFLGVYFSKHLFIGYMSELESLGLLSLTLVSLSLSFLYTFRLLNVINTELNSSSSGFNNIFYMCINIAPVLLLTNSLVSNSLLEDNLPSLSVSILVNLFIIVMSGIGYAICYSNTSRWNSGLYGQDFLVFDAIIIHSVIENIGYVTSIFRWEASIASYLSGQRSSYKLGLNFLLVVSFLFYLFILV</sequence>
<evidence type="ECO:0000256" key="8">
    <source>
        <dbReference type="SAM" id="Phobius"/>
    </source>
</evidence>
<feature type="transmembrane region" description="Helical" evidence="8">
    <location>
        <begin position="274"/>
        <end position="296"/>
    </location>
</feature>
<dbReference type="Pfam" id="PF00361">
    <property type="entry name" value="Proton_antipo_M"/>
    <property type="match status" value="1"/>
</dbReference>
<dbReference type="InterPro" id="IPR001750">
    <property type="entry name" value="ND/Mrp_TM"/>
</dbReference>
<dbReference type="GO" id="GO:0008137">
    <property type="term" value="F:NADH dehydrogenase (ubiquinone) activity"/>
    <property type="evidence" value="ECO:0007669"/>
    <property type="project" value="UniProtKB-EC"/>
</dbReference>
<feature type="transmembrane region" description="Helical" evidence="8">
    <location>
        <begin position="498"/>
        <end position="515"/>
    </location>
</feature>
<dbReference type="AlphaFoldDB" id="A0A1C8FN04"/>
<dbReference type="PRINTS" id="PR01434">
    <property type="entry name" value="NADHDHGNASE5"/>
</dbReference>
<keyword evidence="4 8" id="KW-1133">Transmembrane helix</keyword>
<feature type="transmembrane region" description="Helical" evidence="8">
    <location>
        <begin position="143"/>
        <end position="171"/>
    </location>
</feature>
<feature type="transmembrane region" description="Helical" evidence="8">
    <location>
        <begin position="457"/>
        <end position="477"/>
    </location>
</feature>
<dbReference type="GO" id="GO:0042773">
    <property type="term" value="P:ATP synthesis coupled electron transport"/>
    <property type="evidence" value="ECO:0007669"/>
    <property type="project" value="InterPro"/>
</dbReference>
<dbReference type="GO" id="GO:0016020">
    <property type="term" value="C:membrane"/>
    <property type="evidence" value="ECO:0007669"/>
    <property type="project" value="UniProtKB-SubCell"/>
</dbReference>
<organism evidence="10">
    <name type="scientific">Gyrodactylus brachymystacis</name>
    <dbReference type="NCBI Taxonomy" id="369907"/>
    <lineage>
        <taxon>Eukaryota</taxon>
        <taxon>Metazoa</taxon>
        <taxon>Spiralia</taxon>
        <taxon>Lophotrochozoa</taxon>
        <taxon>Platyhelminthes</taxon>
        <taxon>Monogenea</taxon>
        <taxon>Monopisthocotylea</taxon>
        <taxon>Gyrodactylidea</taxon>
        <taxon>Gyrodactylidae</taxon>
        <taxon>Gyrodactylus</taxon>
    </lineage>
</organism>
<feature type="transmembrane region" description="Helical" evidence="8">
    <location>
        <begin position="250"/>
        <end position="267"/>
    </location>
</feature>
<feature type="domain" description="NADH:quinone oxidoreductase/Mrp antiporter transmembrane" evidence="9">
    <location>
        <begin position="96"/>
        <end position="360"/>
    </location>
</feature>
<reference evidence="10" key="1">
    <citation type="journal article" date="2016" name="J. Fish Dis.">
        <title>Comparative analyses within Gyrodactylus (Platyhelminthes: Monogenea) mitochondrial genomes and conserved polymerase chain reaction primers for gyrodactylid mitochondrial DNA.</title>
        <authorList>
            <person name="Ye F."/>
            <person name="Easy R.H."/>
            <person name="King S.D."/>
            <person name="Cone D.K."/>
            <person name="You P."/>
        </authorList>
    </citation>
    <scope>NUCLEOTIDE SEQUENCE</scope>
</reference>
<evidence type="ECO:0000256" key="2">
    <source>
        <dbReference type="ARBA" id="ARBA00012944"/>
    </source>
</evidence>
<keyword evidence="10" id="KW-0496">Mitochondrion</keyword>
<evidence type="ECO:0000256" key="5">
    <source>
        <dbReference type="ARBA" id="ARBA00023136"/>
    </source>
</evidence>
<feature type="transmembrane region" description="Helical" evidence="8">
    <location>
        <begin position="349"/>
        <end position="370"/>
    </location>
</feature>
<dbReference type="InterPro" id="IPR003945">
    <property type="entry name" value="NU5C-like"/>
</dbReference>
<name>A0A1C8FN04_9PLAT</name>
<protein>
    <recommendedName>
        <fullName evidence="2">NADH:ubiquinone reductase (H(+)-translocating)</fullName>
        <ecNumber evidence="2">7.1.1.2</ecNumber>
    </recommendedName>
    <alternativeName>
        <fullName evidence="6">NADH dehydrogenase subunit 5</fullName>
    </alternativeName>
</protein>
<comment type="catalytic activity">
    <reaction evidence="7">
        <text>a ubiquinone + NADH + 5 H(+)(in) = a ubiquinol + NAD(+) + 4 H(+)(out)</text>
        <dbReference type="Rhea" id="RHEA:29091"/>
        <dbReference type="Rhea" id="RHEA-COMP:9565"/>
        <dbReference type="Rhea" id="RHEA-COMP:9566"/>
        <dbReference type="ChEBI" id="CHEBI:15378"/>
        <dbReference type="ChEBI" id="CHEBI:16389"/>
        <dbReference type="ChEBI" id="CHEBI:17976"/>
        <dbReference type="ChEBI" id="CHEBI:57540"/>
        <dbReference type="ChEBI" id="CHEBI:57945"/>
        <dbReference type="EC" id="7.1.1.2"/>
    </reaction>
</comment>
<feature type="transmembrane region" description="Helical" evidence="8">
    <location>
        <begin position="222"/>
        <end position="244"/>
    </location>
</feature>
<dbReference type="RefSeq" id="YP_009305444.1">
    <property type="nucleotide sequence ID" value="NC_031337.1"/>
</dbReference>
<evidence type="ECO:0000256" key="6">
    <source>
        <dbReference type="ARBA" id="ARBA00031027"/>
    </source>
</evidence>
<dbReference type="GO" id="GO:0015990">
    <property type="term" value="P:electron transport coupled proton transport"/>
    <property type="evidence" value="ECO:0007669"/>
    <property type="project" value="TreeGrafter"/>
</dbReference>
<evidence type="ECO:0000256" key="4">
    <source>
        <dbReference type="ARBA" id="ARBA00022989"/>
    </source>
</evidence>
<keyword evidence="5 8" id="KW-0472">Membrane</keyword>
<dbReference type="EMBL" id="KT277549">
    <property type="protein sequence ID" value="AMO02269.1"/>
    <property type="molecule type" value="Genomic_DNA"/>
</dbReference>
<dbReference type="EC" id="7.1.1.2" evidence="2"/>
<evidence type="ECO:0000256" key="7">
    <source>
        <dbReference type="ARBA" id="ARBA00049551"/>
    </source>
</evidence>
<evidence type="ECO:0000256" key="3">
    <source>
        <dbReference type="ARBA" id="ARBA00022692"/>
    </source>
</evidence>
<feature type="transmembrane region" description="Helical" evidence="8">
    <location>
        <begin position="390"/>
        <end position="408"/>
    </location>
</feature>
<proteinExistence type="predicted"/>
<dbReference type="GeneID" id="29287221"/>
<geneLocation type="mitochondrion" evidence="10"/>
<dbReference type="PANTHER" id="PTHR42829">
    <property type="entry name" value="NADH-UBIQUINONE OXIDOREDUCTASE CHAIN 5"/>
    <property type="match status" value="1"/>
</dbReference>
<feature type="transmembrane region" description="Helical" evidence="8">
    <location>
        <begin position="316"/>
        <end position="337"/>
    </location>
</feature>
<dbReference type="PANTHER" id="PTHR42829:SF2">
    <property type="entry name" value="NADH-UBIQUINONE OXIDOREDUCTASE CHAIN 5"/>
    <property type="match status" value="1"/>
</dbReference>
<keyword evidence="3 8" id="KW-0812">Transmembrane</keyword>
<feature type="transmembrane region" description="Helical" evidence="8">
    <location>
        <begin position="49"/>
        <end position="71"/>
    </location>
</feature>
<comment type="subcellular location">
    <subcellularLocation>
        <location evidence="1">Membrane</location>
        <topology evidence="1">Multi-pass membrane protein</topology>
    </subcellularLocation>
</comment>